<proteinExistence type="predicted"/>
<evidence type="ECO:0000313" key="1">
    <source>
        <dbReference type="EMBL" id="BAO29382.1"/>
    </source>
</evidence>
<name>W0SEM6_9PROT</name>
<dbReference type="KEGG" id="shd:SUTH_01589"/>
<protein>
    <submittedName>
        <fullName evidence="1">Uncharacterized protein</fullName>
    </submittedName>
</protein>
<keyword evidence="2" id="KW-1185">Reference proteome</keyword>
<dbReference type="EMBL" id="AP012547">
    <property type="protein sequence ID" value="BAO29382.1"/>
    <property type="molecule type" value="Genomic_DNA"/>
</dbReference>
<organism evidence="1 2">
    <name type="scientific">Sulfuritalea hydrogenivorans sk43H</name>
    <dbReference type="NCBI Taxonomy" id="1223802"/>
    <lineage>
        <taxon>Bacteria</taxon>
        <taxon>Pseudomonadati</taxon>
        <taxon>Pseudomonadota</taxon>
        <taxon>Betaproteobacteria</taxon>
        <taxon>Nitrosomonadales</taxon>
        <taxon>Sterolibacteriaceae</taxon>
        <taxon>Sulfuritalea</taxon>
    </lineage>
</organism>
<gene>
    <name evidence="1" type="ORF">SUTH_01589</name>
</gene>
<accession>W0SEM6</accession>
<dbReference type="AlphaFoldDB" id="W0SEM6"/>
<dbReference type="OrthoDB" id="9035726at2"/>
<dbReference type="Proteomes" id="UP000031637">
    <property type="component" value="Chromosome"/>
</dbReference>
<evidence type="ECO:0000313" key="2">
    <source>
        <dbReference type="Proteomes" id="UP000031637"/>
    </source>
</evidence>
<dbReference type="HOGENOM" id="CLU_378518_0_0_4"/>
<dbReference type="RefSeq" id="WP_041098365.1">
    <property type="nucleotide sequence ID" value="NZ_AP012547.1"/>
</dbReference>
<reference evidence="1 2" key="1">
    <citation type="journal article" date="2014" name="Syst. Appl. Microbiol.">
        <title>Complete genomes of freshwater sulfur oxidizers Sulfuricella denitrificans skB26 and Sulfuritalea hydrogenivorans sk43H: genetic insights into the sulfur oxidation pathway of betaproteobacteria.</title>
        <authorList>
            <person name="Watanabe T."/>
            <person name="Kojima H."/>
            <person name="Fukui M."/>
        </authorList>
    </citation>
    <scope>NUCLEOTIDE SEQUENCE [LARGE SCALE GENOMIC DNA]</scope>
    <source>
        <strain evidence="1">DSM22779</strain>
    </source>
</reference>
<dbReference type="STRING" id="1223802.SUTH_01589"/>
<sequence length="685" mass="74950">MARIPLGNFGTVIANPAPKVGIPAAAFDTGGAALQKLGETGMQVATDLLNEQQRQKEEEDRSHATVAVITHQSAAQDALDGVKEQIATGEITRDKAPQTFSSAMSEVRTKSMSGVPEWLRAQAGIRFEGVEQRAMIGLNHLLEGQRRQELAGNLEFIRDTMAKDAGRPGADIDTINNEFEQAAKALGPQAGIAADKVGKLVQDFRDGNWFNQAKIRATVSRSNLDDLTAMERDLKSGDGFYMSRLNADKRAVLLATVAAHRLSLESKVQHLSDRREAAAERTIAKIDQQIASGVPATPDMWVQWETDTRGTEQSEAFRDRIKSEEEVQRLLREPLEKQATFIREREAAMLNDGGTLRDKANVDRLKRVLENSRKQLQEAPLLFAQNRTGDVVKPLDLGMLLDPAQGKEVAGLIGERVATVAALRSQYGDTVKARVLLPNEADALTKTLDKLAPDQQVEIFRAMRLAIGDDTAYQGTLVQIAPDSPVRALAGSLAARGADYVQPHVFSPDESITARQTAQLALLGESLLNPTKGQKAQDGKMNTWIMPKKADMLRRFNDKVGDTFAGTPQAMDAQFELVQATYAGLLASRGGTKNPEIVDTAVFEQAIERTTPVMKQGGASFLKPIVGMSDEQFREKLRAALPEELRPQYDRLPLRNVRSNQYVILNGARPLTDKAGTPLIVTVKP</sequence>